<dbReference type="Pfam" id="PF00586">
    <property type="entry name" value="AIRS"/>
    <property type="match status" value="1"/>
</dbReference>
<dbReference type="RefSeq" id="WP_050073875.1">
    <property type="nucleotide sequence ID" value="NZ_CPZJ01000012.1"/>
</dbReference>
<dbReference type="InterPro" id="IPR036676">
    <property type="entry name" value="PurM-like_C_sf"/>
</dbReference>
<dbReference type="PIRSF" id="PIRSF005644">
    <property type="entry name" value="Hdrgns_mtr_HypE"/>
    <property type="match status" value="1"/>
</dbReference>
<dbReference type="Pfam" id="PF02769">
    <property type="entry name" value="AIRS_C"/>
    <property type="match status" value="1"/>
</dbReference>
<comment type="similarity">
    <text evidence="1">Belongs to the HypE family.</text>
</comment>
<dbReference type="SUPFAM" id="SSF55326">
    <property type="entry name" value="PurM N-terminal domain-like"/>
    <property type="match status" value="1"/>
</dbReference>
<feature type="domain" description="PurM-like N-terminal" evidence="2">
    <location>
        <begin position="51"/>
        <end position="155"/>
    </location>
</feature>
<dbReference type="EMBL" id="CPZJ01000012">
    <property type="protein sequence ID" value="CNG07004.1"/>
    <property type="molecule type" value="Genomic_DNA"/>
</dbReference>
<dbReference type="Gene3D" id="3.30.1330.10">
    <property type="entry name" value="PurM-like, N-terminal domain"/>
    <property type="match status" value="1"/>
</dbReference>
<dbReference type="STRING" id="631.CH53_2415"/>
<feature type="domain" description="PurM-like C-terminal" evidence="3">
    <location>
        <begin position="167"/>
        <end position="315"/>
    </location>
</feature>
<dbReference type="Gene3D" id="3.90.650.10">
    <property type="entry name" value="PurM-like C-terminal domain"/>
    <property type="match status" value="1"/>
</dbReference>
<evidence type="ECO:0000259" key="3">
    <source>
        <dbReference type="Pfam" id="PF02769"/>
    </source>
</evidence>
<dbReference type="NCBIfam" id="TIGR02124">
    <property type="entry name" value="hypE"/>
    <property type="match status" value="1"/>
</dbReference>
<evidence type="ECO:0000313" key="4">
    <source>
        <dbReference type="EMBL" id="CNG07004.1"/>
    </source>
</evidence>
<dbReference type="GO" id="GO:0051604">
    <property type="term" value="P:protein maturation"/>
    <property type="evidence" value="ECO:0007669"/>
    <property type="project" value="TreeGrafter"/>
</dbReference>
<dbReference type="PANTHER" id="PTHR30303:SF0">
    <property type="entry name" value="CARBAMOYL DEHYDRATASE HYPE"/>
    <property type="match status" value="1"/>
</dbReference>
<evidence type="ECO:0000259" key="2">
    <source>
        <dbReference type="Pfam" id="PF00586"/>
    </source>
</evidence>
<accession>A0A0T9MFZ1</accession>
<proteinExistence type="inferred from homology"/>
<dbReference type="InterPro" id="IPR016188">
    <property type="entry name" value="PurM-like_N"/>
</dbReference>
<organism evidence="4 5">
    <name type="scientific">Yersinia intermedia</name>
    <dbReference type="NCBI Taxonomy" id="631"/>
    <lineage>
        <taxon>Bacteria</taxon>
        <taxon>Pseudomonadati</taxon>
        <taxon>Pseudomonadota</taxon>
        <taxon>Gammaproteobacteria</taxon>
        <taxon>Enterobacterales</taxon>
        <taxon>Yersiniaceae</taxon>
        <taxon>Yersinia</taxon>
    </lineage>
</organism>
<evidence type="ECO:0000256" key="1">
    <source>
        <dbReference type="ARBA" id="ARBA00006243"/>
    </source>
</evidence>
<dbReference type="CDD" id="cd02197">
    <property type="entry name" value="HypE"/>
    <property type="match status" value="1"/>
</dbReference>
<dbReference type="InterPro" id="IPR010918">
    <property type="entry name" value="PurM-like_C_dom"/>
</dbReference>
<dbReference type="InterPro" id="IPR036921">
    <property type="entry name" value="PurM-like_N_sf"/>
</dbReference>
<dbReference type="OrthoDB" id="9801934at2"/>
<reference evidence="4 5" key="1">
    <citation type="submission" date="2015-03" db="EMBL/GenBank/DDBJ databases">
        <authorList>
            <person name="Murphy D."/>
        </authorList>
    </citation>
    <scope>NUCLEOTIDE SEQUENCE [LARGE SCALE GENOMIC DNA]</scope>
    <source>
        <strain evidence="4 5">BR165/97</strain>
    </source>
</reference>
<dbReference type="SUPFAM" id="SSF56042">
    <property type="entry name" value="PurM C-terminal domain-like"/>
    <property type="match status" value="1"/>
</dbReference>
<dbReference type="InterPro" id="IPR011854">
    <property type="entry name" value="HypE"/>
</dbReference>
<dbReference type="eggNOG" id="COG0309">
    <property type="taxonomic scope" value="Bacteria"/>
</dbReference>
<protein>
    <submittedName>
        <fullName evidence="4">Hydrogenase isoenzymes formation protein</fullName>
    </submittedName>
</protein>
<dbReference type="PANTHER" id="PTHR30303">
    <property type="entry name" value="HYDROGENASE ISOENZYMES FORMATION PROTEIN HYPE"/>
    <property type="match status" value="1"/>
</dbReference>
<gene>
    <name evidence="4" type="primary">hypE</name>
    <name evidence="4" type="ORF">ERS008530_02851</name>
</gene>
<name>A0A0T9MFZ1_YERIN</name>
<dbReference type="FunFam" id="3.30.1330.10:FF:000015">
    <property type="entry name" value="Hydrogenase expression/formation protein HypE"/>
    <property type="match status" value="1"/>
</dbReference>
<dbReference type="Proteomes" id="UP000038750">
    <property type="component" value="Unassembled WGS sequence"/>
</dbReference>
<sequence>MNKKEITLAHGSGGRAMQSLIESLFLAEFSNPALNEREDQARIALADLTIQGDRLAVSTDSYVIDPIFFPGGDIGKLAVCGTANDVAVSGATPRYFSCGFILEEGLPMDVLTRIVQSMAATARQAGIQIVTGDTKVVQRGAADKIFINTTGIGVIPADIHWGTAMIRAGDRIVVSGTLGDHGATILNLREGLGLEAELVSDCALLAPLIAPLRSIPGVRALRDATRGGVTAILHEFAAASGCGMEINASDLPLKQAVRGICELLGLDALNFANEGKLVLVVSPEAQESVLTALHNHPLGQDAAVIGQVTENKQVRLCGAYGVSRRLDLPLDEPLPRIC</sequence>
<dbReference type="AlphaFoldDB" id="A0A0T9MFZ1"/>
<evidence type="ECO:0000313" key="5">
    <source>
        <dbReference type="Proteomes" id="UP000038750"/>
    </source>
</evidence>